<dbReference type="PROSITE" id="PS51194">
    <property type="entry name" value="HELICASE_CTER"/>
    <property type="match status" value="1"/>
</dbReference>
<evidence type="ECO:0000256" key="2">
    <source>
        <dbReference type="ARBA" id="ARBA00022552"/>
    </source>
</evidence>
<reference evidence="13 14" key="1">
    <citation type="submission" date="2024-04" db="EMBL/GenBank/DDBJ databases">
        <title>Phyllosticta paracitricarpa is synonymous to the EU quarantine fungus P. citricarpa based on phylogenomic analyses.</title>
        <authorList>
            <consortium name="Lawrence Berkeley National Laboratory"/>
            <person name="Van Ingen-Buijs V.A."/>
            <person name="Van Westerhoven A.C."/>
            <person name="Haridas S."/>
            <person name="Skiadas P."/>
            <person name="Martin F."/>
            <person name="Groenewald J.Z."/>
            <person name="Crous P.W."/>
            <person name="Seidl M.F."/>
        </authorList>
    </citation>
    <scope>NUCLEOTIDE SEQUENCE [LARGE SCALE GENOMIC DNA]</scope>
    <source>
        <strain evidence="13 14">CBS 123374</strain>
    </source>
</reference>
<keyword evidence="2" id="KW-0698">rRNA processing</keyword>
<feature type="domain" description="DEAD-box RNA helicase Q" evidence="12">
    <location>
        <begin position="160"/>
        <end position="188"/>
    </location>
</feature>
<evidence type="ECO:0000256" key="5">
    <source>
        <dbReference type="ARBA" id="ARBA00022806"/>
    </source>
</evidence>
<protein>
    <recommendedName>
        <fullName evidence="9">ATP-dependent RNA helicase</fullName>
        <ecNumber evidence="9">3.6.4.13</ecNumber>
    </recommendedName>
</protein>
<accession>A0ABR1YUX7</accession>
<dbReference type="InterPro" id="IPR011545">
    <property type="entry name" value="DEAD/DEAH_box_helicase_dom"/>
</dbReference>
<comment type="subcellular location">
    <subcellularLocation>
        <location evidence="1">Nucleus</location>
        <location evidence="1">Nucleolus</location>
    </subcellularLocation>
</comment>
<dbReference type="EC" id="3.6.4.13" evidence="9"/>
<evidence type="ECO:0000256" key="8">
    <source>
        <dbReference type="PROSITE-ProRule" id="PRU00552"/>
    </source>
</evidence>
<comment type="function">
    <text evidence="9">RNA helicase.</text>
</comment>
<dbReference type="InterPro" id="IPR027417">
    <property type="entry name" value="P-loop_NTPase"/>
</dbReference>
<dbReference type="Proteomes" id="UP001492380">
    <property type="component" value="Unassembled WGS sequence"/>
</dbReference>
<evidence type="ECO:0000256" key="6">
    <source>
        <dbReference type="ARBA" id="ARBA00022840"/>
    </source>
</evidence>
<dbReference type="Pfam" id="PF00270">
    <property type="entry name" value="DEAD"/>
    <property type="match status" value="1"/>
</dbReference>
<dbReference type="Pfam" id="PF00271">
    <property type="entry name" value="Helicase_C"/>
    <property type="match status" value="1"/>
</dbReference>
<evidence type="ECO:0000259" key="11">
    <source>
        <dbReference type="PROSITE" id="PS51194"/>
    </source>
</evidence>
<comment type="similarity">
    <text evidence="9">Belongs to the DEAD box helicase family.</text>
</comment>
<dbReference type="SMART" id="SM00487">
    <property type="entry name" value="DEXDc"/>
    <property type="match status" value="1"/>
</dbReference>
<comment type="domain">
    <text evidence="9">The Q motif is unique to and characteristic of the DEAD box family of RNA helicases and controls ATP binding and hydrolysis.</text>
</comment>
<dbReference type="EMBL" id="JBBWRZ010000003">
    <property type="protein sequence ID" value="KAK8239998.1"/>
    <property type="molecule type" value="Genomic_DNA"/>
</dbReference>
<evidence type="ECO:0000313" key="13">
    <source>
        <dbReference type="EMBL" id="KAK8239998.1"/>
    </source>
</evidence>
<sequence length="587" mass="66171">MASAADDTFRCDKCREGIPLSKTKTTHWWTCKVCSPEGDEYKLCEDCISRGLVCKSRRHNLDCWKSEKRSEPTRYASYDKSPYTEVSSVDQYTCGGADAVQPGDKDLQNYLHSIPQRGKMIRSGLSGSIYKQLMGLVDLSQDEPQTDVEVPLLFDPTPLPDWSSYNFPPFLMESLSNLGFEKPTEVQREFMELLGNRRFNWRVAAEFSSGKTIGMCLAVIKLAFNRRVSRGCFAPKRYPWGTQPDKTPPVALILCPNRENAIQTFKTLETLTHRGPVTVGLMIGGNRVCSRLEAGLDVLVATPGRLVKVHWLGIFSLSRIPLCVLDEVQSLLSPSFEGALQELWDFNIIDSTTSFTFTSSFDGPAFCERAREFTGVGCDKPLLTATYSDTDYVPGQFQRVGMMFRYTEDGVPDFSYIREIIDDDHRAKMLIFANTKAQVETLSYEFRDYKNRLVVRSSDYSQAEPEIALLNCESAEPSIIITTDSFSEGINIPNVTCVIQAYLSRDATGSTLKTPYMRYLGRNGRTGRFGNDGYSISFYNDDDSDLFGQLSRHLVYSGQHTDEDKVRALFENRQSISSHFPDESTPL</sequence>
<evidence type="ECO:0000313" key="14">
    <source>
        <dbReference type="Proteomes" id="UP001492380"/>
    </source>
</evidence>
<keyword evidence="14" id="KW-1185">Reference proteome</keyword>
<feature type="short sequence motif" description="Q motif" evidence="8">
    <location>
        <begin position="160"/>
        <end position="188"/>
    </location>
</feature>
<comment type="catalytic activity">
    <reaction evidence="9">
        <text>ATP + H2O = ADP + phosphate + H(+)</text>
        <dbReference type="Rhea" id="RHEA:13065"/>
        <dbReference type="ChEBI" id="CHEBI:15377"/>
        <dbReference type="ChEBI" id="CHEBI:15378"/>
        <dbReference type="ChEBI" id="CHEBI:30616"/>
        <dbReference type="ChEBI" id="CHEBI:43474"/>
        <dbReference type="ChEBI" id="CHEBI:456216"/>
        <dbReference type="EC" id="3.6.4.13"/>
    </reaction>
</comment>
<dbReference type="GO" id="GO:0016787">
    <property type="term" value="F:hydrolase activity"/>
    <property type="evidence" value="ECO:0007669"/>
    <property type="project" value="UniProtKB-KW"/>
</dbReference>
<comment type="caution">
    <text evidence="13">The sequence shown here is derived from an EMBL/GenBank/DDBJ whole genome shotgun (WGS) entry which is preliminary data.</text>
</comment>
<dbReference type="PROSITE" id="PS51195">
    <property type="entry name" value="Q_MOTIF"/>
    <property type="match status" value="1"/>
</dbReference>
<dbReference type="InterPro" id="IPR001650">
    <property type="entry name" value="Helicase_C-like"/>
</dbReference>
<keyword evidence="6 9" id="KW-0067">ATP-binding</keyword>
<evidence type="ECO:0000256" key="3">
    <source>
        <dbReference type="ARBA" id="ARBA00022741"/>
    </source>
</evidence>
<gene>
    <name evidence="13" type="ORF">HDK90DRAFT_463645</name>
</gene>
<organism evidence="13 14">
    <name type="scientific">Phyllosticta capitalensis</name>
    <dbReference type="NCBI Taxonomy" id="121624"/>
    <lineage>
        <taxon>Eukaryota</taxon>
        <taxon>Fungi</taxon>
        <taxon>Dikarya</taxon>
        <taxon>Ascomycota</taxon>
        <taxon>Pezizomycotina</taxon>
        <taxon>Dothideomycetes</taxon>
        <taxon>Dothideomycetes incertae sedis</taxon>
        <taxon>Botryosphaeriales</taxon>
        <taxon>Phyllostictaceae</taxon>
        <taxon>Phyllosticta</taxon>
    </lineage>
</organism>
<evidence type="ECO:0000256" key="4">
    <source>
        <dbReference type="ARBA" id="ARBA00022801"/>
    </source>
</evidence>
<dbReference type="PANTHER" id="PTHR24031">
    <property type="entry name" value="RNA HELICASE"/>
    <property type="match status" value="1"/>
</dbReference>
<dbReference type="SUPFAM" id="SSF52540">
    <property type="entry name" value="P-loop containing nucleoside triphosphate hydrolases"/>
    <property type="match status" value="1"/>
</dbReference>
<evidence type="ECO:0000256" key="7">
    <source>
        <dbReference type="ARBA" id="ARBA00022884"/>
    </source>
</evidence>
<keyword evidence="3 9" id="KW-0547">Nucleotide-binding</keyword>
<keyword evidence="5 9" id="KW-0347">Helicase</keyword>
<dbReference type="InterPro" id="IPR014001">
    <property type="entry name" value="Helicase_ATP-bd"/>
</dbReference>
<evidence type="ECO:0000259" key="10">
    <source>
        <dbReference type="PROSITE" id="PS51192"/>
    </source>
</evidence>
<dbReference type="PROSITE" id="PS51192">
    <property type="entry name" value="HELICASE_ATP_BIND_1"/>
    <property type="match status" value="1"/>
</dbReference>
<proteinExistence type="inferred from homology"/>
<keyword evidence="4 9" id="KW-0378">Hydrolase</keyword>
<name>A0ABR1YUX7_9PEZI</name>
<feature type="domain" description="Helicase C-terminal" evidence="11">
    <location>
        <begin position="416"/>
        <end position="570"/>
    </location>
</feature>
<evidence type="ECO:0000256" key="9">
    <source>
        <dbReference type="RuleBase" id="RU365068"/>
    </source>
</evidence>
<keyword evidence="7 9" id="KW-0694">RNA-binding</keyword>
<dbReference type="InterPro" id="IPR014014">
    <property type="entry name" value="RNA_helicase_DEAD_Q_motif"/>
</dbReference>
<feature type="domain" description="Helicase ATP-binding" evidence="10">
    <location>
        <begin position="192"/>
        <end position="405"/>
    </location>
</feature>
<dbReference type="SMART" id="SM00490">
    <property type="entry name" value="HELICc"/>
    <property type="match status" value="1"/>
</dbReference>
<evidence type="ECO:0000259" key="12">
    <source>
        <dbReference type="PROSITE" id="PS51195"/>
    </source>
</evidence>
<dbReference type="Gene3D" id="3.40.50.300">
    <property type="entry name" value="P-loop containing nucleotide triphosphate hydrolases"/>
    <property type="match status" value="2"/>
</dbReference>
<evidence type="ECO:0000256" key="1">
    <source>
        <dbReference type="ARBA" id="ARBA00004604"/>
    </source>
</evidence>